<evidence type="ECO:0000256" key="4">
    <source>
        <dbReference type="ARBA" id="ARBA00022664"/>
    </source>
</evidence>
<proteinExistence type="inferred from homology"/>
<dbReference type="PANTHER" id="PTHR13007:SF19">
    <property type="entry name" value="PRE-MRNA-SPLICING FACTOR 18"/>
    <property type="match status" value="1"/>
</dbReference>
<evidence type="ECO:0000256" key="6">
    <source>
        <dbReference type="ARBA" id="ARBA00023187"/>
    </source>
</evidence>
<dbReference type="InterPro" id="IPR004098">
    <property type="entry name" value="Prp18"/>
</dbReference>
<evidence type="ECO:0000259" key="9">
    <source>
        <dbReference type="Pfam" id="PF02840"/>
    </source>
</evidence>
<dbReference type="Gene3D" id="4.10.280.110">
    <property type="entry name" value="Pre-mRNA processing factor 4 domain"/>
    <property type="match status" value="1"/>
</dbReference>
<feature type="domain" description="Prp18" evidence="9">
    <location>
        <begin position="290"/>
        <end position="385"/>
    </location>
</feature>
<feature type="compositionally biased region" description="Basic and acidic residues" evidence="8">
    <location>
        <begin position="73"/>
        <end position="108"/>
    </location>
</feature>
<keyword evidence="6" id="KW-0508">mRNA splicing</keyword>
<dbReference type="GO" id="GO:0000350">
    <property type="term" value="P:generation of catalytic spliceosome for second transesterification step"/>
    <property type="evidence" value="ECO:0007669"/>
    <property type="project" value="TreeGrafter"/>
</dbReference>
<protein>
    <recommendedName>
        <fullName evidence="3">Pre-mRNA-splicing factor 18</fullName>
    </recommendedName>
</protein>
<dbReference type="OrthoDB" id="10261918at2759"/>
<dbReference type="InterPro" id="IPR039979">
    <property type="entry name" value="PRPF18"/>
</dbReference>
<evidence type="ECO:0000259" key="10">
    <source>
        <dbReference type="Pfam" id="PF08799"/>
    </source>
</evidence>
<dbReference type="AlphaFoldDB" id="A0A8H3IUQ0"/>
<comment type="subcellular location">
    <subcellularLocation>
        <location evidence="1">Nucleus</location>
    </subcellularLocation>
</comment>
<feature type="compositionally biased region" description="Polar residues" evidence="8">
    <location>
        <begin position="123"/>
        <end position="138"/>
    </location>
</feature>
<evidence type="ECO:0000313" key="12">
    <source>
        <dbReference type="Proteomes" id="UP000664521"/>
    </source>
</evidence>
<keyword evidence="4" id="KW-0507">mRNA processing</keyword>
<feature type="region of interest" description="Disordered" evidence="8">
    <location>
        <begin position="1"/>
        <end position="142"/>
    </location>
</feature>
<dbReference type="Pfam" id="PF08799">
    <property type="entry name" value="PRP4"/>
    <property type="match status" value="1"/>
</dbReference>
<evidence type="ECO:0000256" key="2">
    <source>
        <dbReference type="ARBA" id="ARBA00008137"/>
    </source>
</evidence>
<dbReference type="SUPFAM" id="SSF158230">
    <property type="entry name" value="PRP4-like"/>
    <property type="match status" value="1"/>
</dbReference>
<evidence type="ECO:0000256" key="5">
    <source>
        <dbReference type="ARBA" id="ARBA00022728"/>
    </source>
</evidence>
<dbReference type="Gene3D" id="1.20.940.10">
    <property type="entry name" value="Functional domain of the splicing factor Prp18"/>
    <property type="match status" value="1"/>
</dbReference>
<accession>A0A8H3IUQ0</accession>
<dbReference type="InterPro" id="IPR014906">
    <property type="entry name" value="PRP4-like"/>
</dbReference>
<evidence type="ECO:0000256" key="1">
    <source>
        <dbReference type="ARBA" id="ARBA00004123"/>
    </source>
</evidence>
<dbReference type="GO" id="GO:0005682">
    <property type="term" value="C:U5 snRNP"/>
    <property type="evidence" value="ECO:0007669"/>
    <property type="project" value="TreeGrafter"/>
</dbReference>
<gene>
    <name evidence="11" type="primary">PRP18</name>
    <name evidence="11" type="ORF">HETSPECPRED_006917</name>
</gene>
<organism evidence="11 12">
    <name type="scientific">Heterodermia speciosa</name>
    <dbReference type="NCBI Taxonomy" id="116794"/>
    <lineage>
        <taxon>Eukaryota</taxon>
        <taxon>Fungi</taxon>
        <taxon>Dikarya</taxon>
        <taxon>Ascomycota</taxon>
        <taxon>Pezizomycotina</taxon>
        <taxon>Lecanoromycetes</taxon>
        <taxon>OSLEUM clade</taxon>
        <taxon>Lecanoromycetidae</taxon>
        <taxon>Caliciales</taxon>
        <taxon>Physciaceae</taxon>
        <taxon>Heterodermia</taxon>
    </lineage>
</organism>
<dbReference type="InterPro" id="IPR036285">
    <property type="entry name" value="PRP4-like_sf"/>
</dbReference>
<keyword evidence="5" id="KW-0747">Spliceosome</keyword>
<comment type="similarity">
    <text evidence="2">Belongs to the PRP18 family.</text>
</comment>
<comment type="caution">
    <text evidence="11">The sequence shown here is derived from an EMBL/GenBank/DDBJ whole genome shotgun (WGS) entry which is preliminary data.</text>
</comment>
<feature type="domain" description="Pre-mRNA processing factor 4 (PRP4)-like" evidence="10">
    <location>
        <begin position="147"/>
        <end position="173"/>
    </location>
</feature>
<dbReference type="GO" id="GO:0046540">
    <property type="term" value="C:U4/U6 x U5 tri-snRNP complex"/>
    <property type="evidence" value="ECO:0007669"/>
    <property type="project" value="TreeGrafter"/>
</dbReference>
<evidence type="ECO:0000256" key="8">
    <source>
        <dbReference type="SAM" id="MobiDB-lite"/>
    </source>
</evidence>
<dbReference type="FunFam" id="1.20.940.10:FF:000008">
    <property type="entry name" value="Related to potassium channel regulatory factor"/>
    <property type="match status" value="1"/>
</dbReference>
<dbReference type="PANTHER" id="PTHR13007">
    <property type="entry name" value="PRE-MRNA SPLICING FACTOR-RELATED"/>
    <property type="match status" value="1"/>
</dbReference>
<evidence type="ECO:0000256" key="3">
    <source>
        <dbReference type="ARBA" id="ARBA00018242"/>
    </source>
</evidence>
<dbReference type="Pfam" id="PF02840">
    <property type="entry name" value="Prp18"/>
    <property type="match status" value="1"/>
</dbReference>
<sequence length="394" mass="43356">MDFASLMSTAIKSSASPASPPTNKSSTTTQSPPPTAPSKFLKRSDLEAQRKAAYLKEQQETAAARSAKLAQKRKLDEEEATRSAAREEKKRRLAEESRLRREEEESRKERARRKRLGLPDLPTSDTPNSEEPPSTTQEDIPPSDLLQRLRALSEPAILFGETHPQRLRRYHALTAPPSTAPALSTGPIPTTLALLPASSILLPSATLPPITDTRARQYLFRQLASYFSLLLSTWSSALAARPADLASSTTGRAASLAMQQSLTNMRPLFRRFETASTSTTPPNNNNNTTTTSDLPDSILAPIVEIVHAAQQRRYVDANDGYLRLSIGKAAWPIGVTMVGIHERSAREKLHEGEGEGGAHIMSDEVTRKFLQSIKRCLTFAQTRWPPEDLGQLMG</sequence>
<dbReference type="GO" id="GO:0071021">
    <property type="term" value="C:U2-type post-spliceosomal complex"/>
    <property type="evidence" value="ECO:0007669"/>
    <property type="project" value="TreeGrafter"/>
</dbReference>
<keyword evidence="12" id="KW-1185">Reference proteome</keyword>
<evidence type="ECO:0000313" key="11">
    <source>
        <dbReference type="EMBL" id="CAF9928745.1"/>
    </source>
</evidence>
<name>A0A8H3IUQ0_9LECA</name>
<evidence type="ECO:0000256" key="7">
    <source>
        <dbReference type="ARBA" id="ARBA00023242"/>
    </source>
</evidence>
<dbReference type="EMBL" id="CAJPDS010000049">
    <property type="protein sequence ID" value="CAF9928745.1"/>
    <property type="molecule type" value="Genomic_DNA"/>
</dbReference>
<dbReference type="Proteomes" id="UP000664521">
    <property type="component" value="Unassembled WGS sequence"/>
</dbReference>
<feature type="compositionally biased region" description="Low complexity" evidence="8">
    <location>
        <begin position="8"/>
        <end position="30"/>
    </location>
</feature>
<dbReference type="SUPFAM" id="SSF47938">
    <property type="entry name" value="Functional domain of the splicing factor Prp18"/>
    <property type="match status" value="1"/>
</dbReference>
<keyword evidence="7" id="KW-0539">Nucleus</keyword>
<reference evidence="11" key="1">
    <citation type="submission" date="2021-03" db="EMBL/GenBank/DDBJ databases">
        <authorList>
            <person name="Tagirdzhanova G."/>
        </authorList>
    </citation>
    <scope>NUCLEOTIDE SEQUENCE</scope>
</reference>